<keyword evidence="5" id="KW-0804">Transcription</keyword>
<dbReference type="SMART" id="SM00862">
    <property type="entry name" value="Trans_reg_C"/>
    <property type="match status" value="1"/>
</dbReference>
<feature type="domain" description="OmpR/PhoB-type" evidence="9">
    <location>
        <begin position="126"/>
        <end position="226"/>
    </location>
</feature>
<dbReference type="InterPro" id="IPR036388">
    <property type="entry name" value="WH-like_DNA-bd_sf"/>
</dbReference>
<dbReference type="PROSITE" id="PS51755">
    <property type="entry name" value="OMPR_PHOB"/>
    <property type="match status" value="1"/>
</dbReference>
<name>A0A2A8D0X9_9BACT</name>
<dbReference type="Gene3D" id="3.40.50.2300">
    <property type="match status" value="1"/>
</dbReference>
<dbReference type="GO" id="GO:0000156">
    <property type="term" value="F:phosphorelay response regulator activity"/>
    <property type="evidence" value="ECO:0007669"/>
    <property type="project" value="TreeGrafter"/>
</dbReference>
<evidence type="ECO:0000259" key="8">
    <source>
        <dbReference type="PROSITE" id="PS50110"/>
    </source>
</evidence>
<dbReference type="GO" id="GO:0032993">
    <property type="term" value="C:protein-DNA complex"/>
    <property type="evidence" value="ECO:0007669"/>
    <property type="project" value="TreeGrafter"/>
</dbReference>
<feature type="DNA-binding region" description="OmpR/PhoB-type" evidence="7">
    <location>
        <begin position="126"/>
        <end position="226"/>
    </location>
</feature>
<dbReference type="InterPro" id="IPR011006">
    <property type="entry name" value="CheY-like_superfamily"/>
</dbReference>
<dbReference type="AlphaFoldDB" id="A0A2A8D0X9"/>
<feature type="domain" description="Response regulatory" evidence="8">
    <location>
        <begin position="3"/>
        <end position="117"/>
    </location>
</feature>
<dbReference type="PANTHER" id="PTHR48111:SF22">
    <property type="entry name" value="REGULATOR OF RPOS"/>
    <property type="match status" value="1"/>
</dbReference>
<evidence type="ECO:0000313" key="11">
    <source>
        <dbReference type="Proteomes" id="UP000220102"/>
    </source>
</evidence>
<dbReference type="GO" id="GO:0000976">
    <property type="term" value="F:transcription cis-regulatory region binding"/>
    <property type="evidence" value="ECO:0007669"/>
    <property type="project" value="TreeGrafter"/>
</dbReference>
<dbReference type="RefSeq" id="WP_098074759.1">
    <property type="nucleotide sequence ID" value="NZ_PDEQ01000002.1"/>
</dbReference>
<evidence type="ECO:0000256" key="5">
    <source>
        <dbReference type="ARBA" id="ARBA00023163"/>
    </source>
</evidence>
<feature type="modified residue" description="4-aspartylphosphate" evidence="6">
    <location>
        <position position="52"/>
    </location>
</feature>
<dbReference type="SMART" id="SM00448">
    <property type="entry name" value="REC"/>
    <property type="match status" value="1"/>
</dbReference>
<dbReference type="Gene3D" id="1.10.10.10">
    <property type="entry name" value="Winged helix-like DNA-binding domain superfamily/Winged helix DNA-binding domain"/>
    <property type="match status" value="1"/>
</dbReference>
<dbReference type="PROSITE" id="PS50110">
    <property type="entry name" value="RESPONSE_REGULATORY"/>
    <property type="match status" value="1"/>
</dbReference>
<keyword evidence="4 7" id="KW-0238">DNA-binding</keyword>
<evidence type="ECO:0000256" key="4">
    <source>
        <dbReference type="ARBA" id="ARBA00023125"/>
    </source>
</evidence>
<keyword evidence="1 6" id="KW-0597">Phosphoprotein</keyword>
<evidence type="ECO:0000256" key="6">
    <source>
        <dbReference type="PROSITE-ProRule" id="PRU00169"/>
    </source>
</evidence>
<dbReference type="InterPro" id="IPR001867">
    <property type="entry name" value="OmpR/PhoB-type_DNA-bd"/>
</dbReference>
<dbReference type="GO" id="GO:0005829">
    <property type="term" value="C:cytosol"/>
    <property type="evidence" value="ECO:0007669"/>
    <property type="project" value="TreeGrafter"/>
</dbReference>
<dbReference type="EMBL" id="PDEQ01000002">
    <property type="protein sequence ID" value="PEN14585.1"/>
    <property type="molecule type" value="Genomic_DNA"/>
</dbReference>
<comment type="caution">
    <text evidence="10">The sequence shown here is derived from an EMBL/GenBank/DDBJ whole genome shotgun (WGS) entry which is preliminary data.</text>
</comment>
<dbReference type="SUPFAM" id="SSF52172">
    <property type="entry name" value="CheY-like"/>
    <property type="match status" value="1"/>
</dbReference>
<proteinExistence type="predicted"/>
<accession>A0A2A8D0X9</accession>
<dbReference type="CDD" id="cd17624">
    <property type="entry name" value="REC_OmpR_PmrA-like"/>
    <property type="match status" value="1"/>
</dbReference>
<dbReference type="Proteomes" id="UP000220102">
    <property type="component" value="Unassembled WGS sequence"/>
</dbReference>
<dbReference type="CDD" id="cd00383">
    <property type="entry name" value="trans_reg_C"/>
    <property type="match status" value="1"/>
</dbReference>
<sequence>MKLILLVEDEPELADTLVDGLETHGYRVHHTEDAEEALVQTAVHRYDAMIVDWMLPGMNGPELIQELREKDYVAPALMLTVRDSIEDRVHGLESGADDYLTKPFSFEELLARVRALLRRPSEWSALDELRIGPLHIDTATRKVAIEDAPVELRKKEFDLLRLLVERAPAVVSRTMIAERVWGSEYVSDNAIDVTISGLRHNIQDAQEEKENIRLETVRGVGYRLHAE</sequence>
<evidence type="ECO:0000256" key="1">
    <source>
        <dbReference type="ARBA" id="ARBA00022553"/>
    </source>
</evidence>
<organism evidence="10 11">
    <name type="scientific">Longibacter salinarum</name>
    <dbReference type="NCBI Taxonomy" id="1850348"/>
    <lineage>
        <taxon>Bacteria</taxon>
        <taxon>Pseudomonadati</taxon>
        <taxon>Rhodothermota</taxon>
        <taxon>Rhodothermia</taxon>
        <taxon>Rhodothermales</taxon>
        <taxon>Salisaetaceae</taxon>
        <taxon>Longibacter</taxon>
    </lineage>
</organism>
<dbReference type="GO" id="GO:0006355">
    <property type="term" value="P:regulation of DNA-templated transcription"/>
    <property type="evidence" value="ECO:0007669"/>
    <property type="project" value="InterPro"/>
</dbReference>
<dbReference type="InterPro" id="IPR001789">
    <property type="entry name" value="Sig_transdc_resp-reg_receiver"/>
</dbReference>
<keyword evidence="3" id="KW-0805">Transcription regulation</keyword>
<protein>
    <submittedName>
        <fullName evidence="10">DNA-binding response regulator</fullName>
    </submittedName>
</protein>
<dbReference type="InterPro" id="IPR016032">
    <property type="entry name" value="Sig_transdc_resp-reg_C-effctor"/>
</dbReference>
<evidence type="ECO:0000313" key="10">
    <source>
        <dbReference type="EMBL" id="PEN14585.1"/>
    </source>
</evidence>
<dbReference type="Gene3D" id="6.10.250.690">
    <property type="match status" value="1"/>
</dbReference>
<dbReference type="Pfam" id="PF00072">
    <property type="entry name" value="Response_reg"/>
    <property type="match status" value="1"/>
</dbReference>
<gene>
    <name evidence="10" type="ORF">CRI94_06070</name>
</gene>
<evidence type="ECO:0000256" key="7">
    <source>
        <dbReference type="PROSITE-ProRule" id="PRU01091"/>
    </source>
</evidence>
<dbReference type="InterPro" id="IPR039420">
    <property type="entry name" value="WalR-like"/>
</dbReference>
<keyword evidence="2" id="KW-0902">Two-component regulatory system</keyword>
<dbReference type="SUPFAM" id="SSF46894">
    <property type="entry name" value="C-terminal effector domain of the bipartite response regulators"/>
    <property type="match status" value="1"/>
</dbReference>
<dbReference type="OrthoDB" id="9790442at2"/>
<reference evidence="10 11" key="1">
    <citation type="submission" date="2017-10" db="EMBL/GenBank/DDBJ databases">
        <title>Draft genome of Longibacter Salinarum.</title>
        <authorList>
            <person name="Goh K.M."/>
            <person name="Shamsir M.S."/>
            <person name="Lim S.W."/>
        </authorList>
    </citation>
    <scope>NUCLEOTIDE SEQUENCE [LARGE SCALE GENOMIC DNA]</scope>
    <source>
        <strain evidence="10 11">KCTC 52045</strain>
    </source>
</reference>
<evidence type="ECO:0000256" key="2">
    <source>
        <dbReference type="ARBA" id="ARBA00023012"/>
    </source>
</evidence>
<evidence type="ECO:0000256" key="3">
    <source>
        <dbReference type="ARBA" id="ARBA00023015"/>
    </source>
</evidence>
<dbReference type="PANTHER" id="PTHR48111">
    <property type="entry name" value="REGULATOR OF RPOS"/>
    <property type="match status" value="1"/>
</dbReference>
<dbReference type="Pfam" id="PF00486">
    <property type="entry name" value="Trans_reg_C"/>
    <property type="match status" value="1"/>
</dbReference>
<keyword evidence="11" id="KW-1185">Reference proteome</keyword>
<evidence type="ECO:0000259" key="9">
    <source>
        <dbReference type="PROSITE" id="PS51755"/>
    </source>
</evidence>